<evidence type="ECO:0000256" key="1">
    <source>
        <dbReference type="SAM" id="SignalP"/>
    </source>
</evidence>
<gene>
    <name evidence="2" type="ORF">BJ085DRAFT_35043</name>
</gene>
<name>A0A4P9ZLU1_9FUNG</name>
<evidence type="ECO:0000313" key="2">
    <source>
        <dbReference type="EMBL" id="RKP33190.1"/>
    </source>
</evidence>
<feature type="non-terminal residue" evidence="2">
    <location>
        <position position="81"/>
    </location>
</feature>
<keyword evidence="1" id="KW-0732">Signal</keyword>
<dbReference type="AlphaFoldDB" id="A0A4P9ZLU1"/>
<proteinExistence type="predicted"/>
<feature type="signal peptide" evidence="1">
    <location>
        <begin position="1"/>
        <end position="23"/>
    </location>
</feature>
<dbReference type="Proteomes" id="UP000268162">
    <property type="component" value="Unassembled WGS sequence"/>
</dbReference>
<dbReference type="EMBL" id="ML004235">
    <property type="protein sequence ID" value="RKP33190.1"/>
    <property type="molecule type" value="Genomic_DNA"/>
</dbReference>
<organism evidence="2 3">
    <name type="scientific">Dimargaris cristalligena</name>
    <dbReference type="NCBI Taxonomy" id="215637"/>
    <lineage>
        <taxon>Eukaryota</taxon>
        <taxon>Fungi</taxon>
        <taxon>Fungi incertae sedis</taxon>
        <taxon>Zoopagomycota</taxon>
        <taxon>Kickxellomycotina</taxon>
        <taxon>Dimargaritomycetes</taxon>
        <taxon>Dimargaritales</taxon>
        <taxon>Dimargaritaceae</taxon>
        <taxon>Dimargaris</taxon>
    </lineage>
</organism>
<reference evidence="3" key="1">
    <citation type="journal article" date="2018" name="Nat. Microbiol.">
        <title>Leveraging single-cell genomics to expand the fungal tree of life.</title>
        <authorList>
            <person name="Ahrendt S.R."/>
            <person name="Quandt C.A."/>
            <person name="Ciobanu D."/>
            <person name="Clum A."/>
            <person name="Salamov A."/>
            <person name="Andreopoulos B."/>
            <person name="Cheng J.F."/>
            <person name="Woyke T."/>
            <person name="Pelin A."/>
            <person name="Henrissat B."/>
            <person name="Reynolds N.K."/>
            <person name="Benny G.L."/>
            <person name="Smith M.E."/>
            <person name="James T.Y."/>
            <person name="Grigoriev I.V."/>
        </authorList>
    </citation>
    <scope>NUCLEOTIDE SEQUENCE [LARGE SCALE GENOMIC DNA]</scope>
    <source>
        <strain evidence="3">RSA 468</strain>
    </source>
</reference>
<keyword evidence="3" id="KW-1185">Reference proteome</keyword>
<protein>
    <submittedName>
        <fullName evidence="2">Uncharacterized protein</fullName>
    </submittedName>
</protein>
<accession>A0A4P9ZLU1</accession>
<feature type="chain" id="PRO_5020822253" evidence="1">
    <location>
        <begin position="24"/>
        <end position="81"/>
    </location>
</feature>
<evidence type="ECO:0000313" key="3">
    <source>
        <dbReference type="Proteomes" id="UP000268162"/>
    </source>
</evidence>
<sequence>MRAYSFWAILATALLGDLPSTTGQLIGGPSSVAFNTVPHNYIVKFNGNPGDPIGADSFFAQMAALGIPYTITANYSVLLNG</sequence>